<feature type="domain" description="Luciferase-like" evidence="2">
    <location>
        <begin position="11"/>
        <end position="236"/>
    </location>
</feature>
<dbReference type="GO" id="GO:0016705">
    <property type="term" value="F:oxidoreductase activity, acting on paired donors, with incorporation or reduction of molecular oxygen"/>
    <property type="evidence" value="ECO:0007669"/>
    <property type="project" value="InterPro"/>
</dbReference>
<dbReference type="PANTHER" id="PTHR43244:SF1">
    <property type="entry name" value="5,10-METHYLENETETRAHYDROMETHANOPTERIN REDUCTASE"/>
    <property type="match status" value="1"/>
</dbReference>
<gene>
    <name evidence="3" type="ORF">AWC06_20740</name>
</gene>
<dbReference type="PANTHER" id="PTHR43244">
    <property type="match status" value="1"/>
</dbReference>
<dbReference type="Gene3D" id="3.20.20.30">
    <property type="entry name" value="Luciferase-like domain"/>
    <property type="match status" value="1"/>
</dbReference>
<dbReference type="AlphaFoldDB" id="A0A1X1UMV0"/>
<sequence length="304" mass="32565">MSQVQFGVSLAPRTEDLDTIVKLAVAADAAGLDLLAIQDHPYVAEFVDTFSLIGHLLSRTTRIRIFPDVANLPLRPPAMLAKAAATLDLLSGGRFELGLGGGASMDAIAAMGGPVLARRDALPALAEAIDVIRALWRAGETAHAGGDHHRVDGIDAGPAPAHAIGIWLGSIGSRALDLTGRVADGWAAPIPKYLAHEDRAAAQDRIDTAARAAGRDPRAIRRLAQLPGIITDDRDDGAPVGNDSIVGPPQRWVETIDHFVRDLRYDTVIFWPDQTTEIQLRRFTDEVMPGVRAKLTRGDRGEML</sequence>
<dbReference type="STRING" id="1260918.AWC06_20740"/>
<keyword evidence="4" id="KW-1185">Reference proteome</keyword>
<dbReference type="InterPro" id="IPR011251">
    <property type="entry name" value="Luciferase-like_dom"/>
</dbReference>
<evidence type="ECO:0000313" key="3">
    <source>
        <dbReference type="EMBL" id="ORV58185.1"/>
    </source>
</evidence>
<dbReference type="SUPFAM" id="SSF51679">
    <property type="entry name" value="Bacterial luciferase-like"/>
    <property type="match status" value="1"/>
</dbReference>
<dbReference type="Proteomes" id="UP000194000">
    <property type="component" value="Unassembled WGS sequence"/>
</dbReference>
<dbReference type="EMBL" id="LQOW01000027">
    <property type="protein sequence ID" value="ORV58185.1"/>
    <property type="molecule type" value="Genomic_DNA"/>
</dbReference>
<dbReference type="RefSeq" id="WP_085199106.1">
    <property type="nucleotide sequence ID" value="NZ_JACKVI010000014.1"/>
</dbReference>
<accession>A0A1X1UMV0</accession>
<evidence type="ECO:0000256" key="1">
    <source>
        <dbReference type="ARBA" id="ARBA00023002"/>
    </source>
</evidence>
<reference evidence="3 4" key="1">
    <citation type="submission" date="2016-01" db="EMBL/GenBank/DDBJ databases">
        <title>The new phylogeny of the genus Mycobacterium.</title>
        <authorList>
            <person name="Tarcisio F."/>
            <person name="Conor M."/>
            <person name="Antonella G."/>
            <person name="Elisabetta G."/>
            <person name="Giulia F.S."/>
            <person name="Sara T."/>
            <person name="Anna F."/>
            <person name="Clotilde B."/>
            <person name="Roberto B."/>
            <person name="Veronica D.S."/>
            <person name="Fabio R."/>
            <person name="Monica P."/>
            <person name="Olivier J."/>
            <person name="Enrico T."/>
            <person name="Nicola S."/>
        </authorList>
    </citation>
    <scope>NUCLEOTIDE SEQUENCE [LARGE SCALE GENOMIC DNA]</scope>
    <source>
        <strain evidence="3 4">DSM 45731</strain>
    </source>
</reference>
<dbReference type="OrthoDB" id="9775082at2"/>
<protein>
    <submittedName>
        <fullName evidence="3">5,10-methylene tetrahydromethanopterin reductase</fullName>
    </submittedName>
</protein>
<dbReference type="InterPro" id="IPR036661">
    <property type="entry name" value="Luciferase-like_sf"/>
</dbReference>
<name>A0A1X1UMV0_9MYCO</name>
<dbReference type="Pfam" id="PF00296">
    <property type="entry name" value="Bac_luciferase"/>
    <property type="match status" value="1"/>
</dbReference>
<evidence type="ECO:0000313" key="4">
    <source>
        <dbReference type="Proteomes" id="UP000194000"/>
    </source>
</evidence>
<evidence type="ECO:0000259" key="2">
    <source>
        <dbReference type="Pfam" id="PF00296"/>
    </source>
</evidence>
<comment type="caution">
    <text evidence="3">The sequence shown here is derived from an EMBL/GenBank/DDBJ whole genome shotgun (WGS) entry which is preliminary data.</text>
</comment>
<proteinExistence type="predicted"/>
<keyword evidence="1" id="KW-0560">Oxidoreductase</keyword>
<organism evidence="3 4">
    <name type="scientific">Mycobacterium fragae</name>
    <dbReference type="NCBI Taxonomy" id="1260918"/>
    <lineage>
        <taxon>Bacteria</taxon>
        <taxon>Bacillati</taxon>
        <taxon>Actinomycetota</taxon>
        <taxon>Actinomycetes</taxon>
        <taxon>Mycobacteriales</taxon>
        <taxon>Mycobacteriaceae</taxon>
        <taxon>Mycobacterium</taxon>
    </lineage>
</organism>
<dbReference type="InterPro" id="IPR050564">
    <property type="entry name" value="F420-G6PD/mer"/>
</dbReference>